<evidence type="ECO:0000313" key="2">
    <source>
        <dbReference type="EMBL" id="POY35048.1"/>
    </source>
</evidence>
<gene>
    <name evidence="2" type="ORF">C3K47_17280</name>
</gene>
<sequence length="153" mass="17114">MLSKKLEDYLNNQNVQYAVIDHMATATAQRTAAAAHIPGNEMAKTVMLKVDDRMMMAVLPCHCRIDIGRLKEITGASNISLASEGEFRTYFPDCETGAMPPFGNLYGMDVFVDEQLSNDQKIAFNSGSHKELIQMPFKSFENLVHPHITRFTA</sequence>
<reference evidence="2 3" key="1">
    <citation type="submission" date="2018-01" db="EMBL/GenBank/DDBJ databases">
        <authorList>
            <person name="Gaut B.S."/>
            <person name="Morton B.R."/>
            <person name="Clegg M.T."/>
            <person name="Duvall M.R."/>
        </authorList>
    </citation>
    <scope>NUCLEOTIDE SEQUENCE [LARGE SCALE GENOMIC DNA]</scope>
    <source>
        <strain evidence="2 3">HR-AV</strain>
    </source>
</reference>
<feature type="domain" description="YbaK/aminoacyl-tRNA synthetase-associated" evidence="1">
    <location>
        <begin position="23"/>
        <end position="136"/>
    </location>
</feature>
<dbReference type="Proteomes" id="UP000236893">
    <property type="component" value="Unassembled WGS sequence"/>
</dbReference>
<dbReference type="InterPro" id="IPR036754">
    <property type="entry name" value="YbaK/aa-tRNA-synt-asso_dom_sf"/>
</dbReference>
<organism evidence="2 3">
    <name type="scientific">Solitalea longa</name>
    <dbReference type="NCBI Taxonomy" id="2079460"/>
    <lineage>
        <taxon>Bacteria</taxon>
        <taxon>Pseudomonadati</taxon>
        <taxon>Bacteroidota</taxon>
        <taxon>Sphingobacteriia</taxon>
        <taxon>Sphingobacteriales</taxon>
        <taxon>Sphingobacteriaceae</taxon>
        <taxon>Solitalea</taxon>
    </lineage>
</organism>
<proteinExistence type="predicted"/>
<dbReference type="OrthoDB" id="9786549at2"/>
<protein>
    <submittedName>
        <fullName evidence="2">Deacylase</fullName>
    </submittedName>
</protein>
<dbReference type="SUPFAM" id="SSF55826">
    <property type="entry name" value="YbaK/ProRS associated domain"/>
    <property type="match status" value="1"/>
</dbReference>
<comment type="caution">
    <text evidence="2">The sequence shown here is derived from an EMBL/GenBank/DDBJ whole genome shotgun (WGS) entry which is preliminary data.</text>
</comment>
<dbReference type="Pfam" id="PF04073">
    <property type="entry name" value="tRNA_edit"/>
    <property type="match status" value="1"/>
</dbReference>
<dbReference type="Gene3D" id="3.90.960.10">
    <property type="entry name" value="YbaK/aminoacyl-tRNA synthetase-associated domain"/>
    <property type="match status" value="1"/>
</dbReference>
<accession>A0A2S4ZXF8</accession>
<dbReference type="AlphaFoldDB" id="A0A2S4ZXF8"/>
<dbReference type="GO" id="GO:0002161">
    <property type="term" value="F:aminoacyl-tRNA deacylase activity"/>
    <property type="evidence" value="ECO:0007669"/>
    <property type="project" value="InterPro"/>
</dbReference>
<dbReference type="InterPro" id="IPR007214">
    <property type="entry name" value="YbaK/aa-tRNA-synth-assoc-dom"/>
</dbReference>
<name>A0A2S4ZXF8_9SPHI</name>
<evidence type="ECO:0000259" key="1">
    <source>
        <dbReference type="Pfam" id="PF04073"/>
    </source>
</evidence>
<keyword evidence="3" id="KW-1185">Reference proteome</keyword>
<dbReference type="EMBL" id="PQVF01000015">
    <property type="protein sequence ID" value="POY35048.1"/>
    <property type="molecule type" value="Genomic_DNA"/>
</dbReference>
<dbReference type="CDD" id="cd04332">
    <property type="entry name" value="YbaK_like"/>
    <property type="match status" value="1"/>
</dbReference>
<evidence type="ECO:0000313" key="3">
    <source>
        <dbReference type="Proteomes" id="UP000236893"/>
    </source>
</evidence>